<dbReference type="PATRIC" id="fig|1705394.5.peg.689"/>
<keyword evidence="5 7" id="KW-0949">S-adenosyl-L-methionine</keyword>
<feature type="binding site" evidence="7">
    <location>
        <position position="137"/>
    </location>
    <ligand>
        <name>S-adenosyl-L-methionine</name>
        <dbReference type="ChEBI" id="CHEBI:59789"/>
    </ligand>
</feature>
<feature type="binding site" evidence="7">
    <location>
        <position position="141"/>
    </location>
    <ligand>
        <name>substrate</name>
    </ligand>
</feature>
<comment type="caution">
    <text evidence="7">Lacks conserved residue(s) required for the propagation of feature annotation.</text>
</comment>
<dbReference type="AlphaFoldDB" id="A0A0M4NWU7"/>
<dbReference type="EMBL" id="CP010552">
    <property type="protein sequence ID" value="ALE52352.1"/>
    <property type="molecule type" value="Genomic_DNA"/>
</dbReference>
<dbReference type="RefSeq" id="WP_053951295.1">
    <property type="nucleotide sequence ID" value="NZ_CP010552.1"/>
</dbReference>
<protein>
    <recommendedName>
        <fullName evidence="7">tRNA (guanine-N(7)-)-methyltransferase</fullName>
        <ecNumber evidence="7">2.1.1.33</ecNumber>
    </recommendedName>
    <alternativeName>
        <fullName evidence="7">tRNA (guanine(46)-N(7))-methyltransferase</fullName>
    </alternativeName>
    <alternativeName>
        <fullName evidence="7">tRNA(m7G46)-methyltransferase</fullName>
    </alternativeName>
</protein>
<dbReference type="NCBIfam" id="TIGR00091">
    <property type="entry name" value="tRNA (guanosine(46)-N7)-methyltransferase TrmB"/>
    <property type="match status" value="1"/>
</dbReference>
<dbReference type="SUPFAM" id="SSF53335">
    <property type="entry name" value="S-adenosyl-L-methionine-dependent methyltransferases"/>
    <property type="match status" value="1"/>
</dbReference>
<keyword evidence="4 7" id="KW-0808">Transferase</keyword>
<dbReference type="STRING" id="1705394.SP60_03410"/>
<dbReference type="PANTHER" id="PTHR23417">
    <property type="entry name" value="3-DEOXY-D-MANNO-OCTULOSONIC-ACID TRANSFERASE/TRNA GUANINE-N 7 - -METHYLTRANSFERASE"/>
    <property type="match status" value="1"/>
</dbReference>
<evidence type="ECO:0000256" key="6">
    <source>
        <dbReference type="ARBA" id="ARBA00022694"/>
    </source>
</evidence>
<evidence type="ECO:0000313" key="9">
    <source>
        <dbReference type="Proteomes" id="UP000058020"/>
    </source>
</evidence>
<feature type="binding site" evidence="7">
    <location>
        <position position="62"/>
    </location>
    <ligand>
        <name>S-adenosyl-L-methionine</name>
        <dbReference type="ChEBI" id="CHEBI:59789"/>
    </ligand>
</feature>
<evidence type="ECO:0000256" key="1">
    <source>
        <dbReference type="ARBA" id="ARBA00000142"/>
    </source>
</evidence>
<sequence length="232" mass="26896">MSLDNNKTIRKIQSFVKRSGRLTEGQKYGLNDLWPKYGLDPIADQIIDFQTVFAKRQDVILEIGFGNGDSLLQMAINEPEHNFLGIEVYEAGVGRLINEAHKHNLTNLKVIKEDAVEILKNNIADDSLSGFQLYFADPWHKKKHHKRRIVQAEFMDIISSKLINGGFVHMATDWENYAEHMMEVLEVHPHFKNTLSAHTYSLRPERRPITKFERRGERLGHGVWDLIFDCEK</sequence>
<comment type="function">
    <text evidence="2 7">Catalyzes the formation of N(7)-methylguanine at position 46 (m7G46) in tRNA.</text>
</comment>
<keyword evidence="9" id="KW-1185">Reference proteome</keyword>
<dbReference type="Pfam" id="PF02390">
    <property type="entry name" value="Methyltransf_4"/>
    <property type="match status" value="1"/>
</dbReference>
<dbReference type="HAMAP" id="MF_01057">
    <property type="entry name" value="tRNA_methyltr_TrmB"/>
    <property type="match status" value="1"/>
</dbReference>
<reference evidence="8 9" key="1">
    <citation type="journal article" date="2015" name="Genome Announc.">
        <title>Genome Sequence of 'Candidatus Thioglobus autotrophica' Strain EF1, a Chemoautotroph from the SUP05 Clade of Marine Gammaproteobacteria.</title>
        <authorList>
            <person name="Shah V."/>
            <person name="Morris R.M."/>
        </authorList>
    </citation>
    <scope>NUCLEOTIDE SEQUENCE [LARGE SCALE GENOMIC DNA]</scope>
    <source>
        <strain evidence="8 9">EF1</strain>
    </source>
</reference>
<evidence type="ECO:0000313" key="8">
    <source>
        <dbReference type="EMBL" id="ALE52352.1"/>
    </source>
</evidence>
<feature type="binding site" evidence="7">
    <location>
        <position position="87"/>
    </location>
    <ligand>
        <name>S-adenosyl-L-methionine</name>
        <dbReference type="ChEBI" id="CHEBI:59789"/>
    </ligand>
</feature>
<accession>A0A0M4NWU7</accession>
<feature type="binding site" evidence="7">
    <location>
        <position position="173"/>
    </location>
    <ligand>
        <name>substrate</name>
    </ligand>
</feature>
<dbReference type="PANTHER" id="PTHR23417:SF14">
    <property type="entry name" value="PENTACOTRIPEPTIDE-REPEAT REGION OF PRORP DOMAIN-CONTAINING PROTEIN"/>
    <property type="match status" value="1"/>
</dbReference>
<evidence type="ECO:0000256" key="4">
    <source>
        <dbReference type="ARBA" id="ARBA00022679"/>
    </source>
</evidence>
<organism evidence="8 9">
    <name type="scientific">Candidatus Thioglobus autotrophicus</name>
    <dbReference type="NCBI Taxonomy" id="1705394"/>
    <lineage>
        <taxon>Bacteria</taxon>
        <taxon>Pseudomonadati</taxon>
        <taxon>Pseudomonadota</taxon>
        <taxon>Gammaproteobacteria</taxon>
        <taxon>Candidatus Pseudothioglobaceae</taxon>
        <taxon>Candidatus Thioglobus</taxon>
    </lineage>
</organism>
<feature type="binding site" evidence="7">
    <location>
        <begin position="210"/>
        <end position="213"/>
    </location>
    <ligand>
        <name>substrate</name>
    </ligand>
</feature>
<comment type="similarity">
    <text evidence="7">Belongs to the class I-like SAM-binding methyltransferase superfamily. TrmB family.</text>
</comment>
<proteinExistence type="inferred from homology"/>
<gene>
    <name evidence="7" type="primary">trmB</name>
    <name evidence="8" type="ORF">SP60_03410</name>
</gene>
<keyword evidence="3 7" id="KW-0489">Methyltransferase</keyword>
<dbReference type="Proteomes" id="UP000058020">
    <property type="component" value="Chromosome"/>
</dbReference>
<dbReference type="UniPathway" id="UPA00989"/>
<evidence type="ECO:0000256" key="5">
    <source>
        <dbReference type="ARBA" id="ARBA00022691"/>
    </source>
</evidence>
<comment type="pathway">
    <text evidence="7">tRNA modification; N(7)-methylguanine-tRNA biosynthesis.</text>
</comment>
<dbReference type="GO" id="GO:0043527">
    <property type="term" value="C:tRNA methyltransferase complex"/>
    <property type="evidence" value="ECO:0007669"/>
    <property type="project" value="TreeGrafter"/>
</dbReference>
<dbReference type="GO" id="GO:0008176">
    <property type="term" value="F:tRNA (guanine(46)-N7)-methyltransferase activity"/>
    <property type="evidence" value="ECO:0007669"/>
    <property type="project" value="UniProtKB-UniRule"/>
</dbReference>
<dbReference type="InterPro" id="IPR055361">
    <property type="entry name" value="tRNA_methyltr_TrmB_bact"/>
</dbReference>
<dbReference type="PROSITE" id="PS51625">
    <property type="entry name" value="SAM_MT_TRMB"/>
    <property type="match status" value="1"/>
</dbReference>
<evidence type="ECO:0000256" key="2">
    <source>
        <dbReference type="ARBA" id="ARBA00003015"/>
    </source>
</evidence>
<dbReference type="OrthoDB" id="9802090at2"/>
<dbReference type="InterPro" id="IPR003358">
    <property type="entry name" value="tRNA_(Gua-N-7)_MeTrfase_Trmb"/>
</dbReference>
<dbReference type="Gene3D" id="3.40.50.150">
    <property type="entry name" value="Vaccinia Virus protein VP39"/>
    <property type="match status" value="1"/>
</dbReference>
<feature type="binding site" evidence="7">
    <location>
        <position position="114"/>
    </location>
    <ligand>
        <name>S-adenosyl-L-methionine</name>
        <dbReference type="ChEBI" id="CHEBI:59789"/>
    </ligand>
</feature>
<dbReference type="KEGG" id="tho:SP60_03410"/>
<evidence type="ECO:0000256" key="7">
    <source>
        <dbReference type="HAMAP-Rule" id="MF_01057"/>
    </source>
</evidence>
<dbReference type="EC" id="2.1.1.33" evidence="7"/>
<evidence type="ECO:0000256" key="3">
    <source>
        <dbReference type="ARBA" id="ARBA00022603"/>
    </source>
</evidence>
<name>A0A0M4NWU7_9GAMM</name>
<dbReference type="InterPro" id="IPR029063">
    <property type="entry name" value="SAM-dependent_MTases_sf"/>
</dbReference>
<comment type="catalytic activity">
    <reaction evidence="1 7">
        <text>guanosine(46) in tRNA + S-adenosyl-L-methionine = N(7)-methylguanosine(46) in tRNA + S-adenosyl-L-homocysteine</text>
        <dbReference type="Rhea" id="RHEA:42708"/>
        <dbReference type="Rhea" id="RHEA-COMP:10188"/>
        <dbReference type="Rhea" id="RHEA-COMP:10189"/>
        <dbReference type="ChEBI" id="CHEBI:57856"/>
        <dbReference type="ChEBI" id="CHEBI:59789"/>
        <dbReference type="ChEBI" id="CHEBI:74269"/>
        <dbReference type="ChEBI" id="CHEBI:74480"/>
        <dbReference type="EC" id="2.1.1.33"/>
    </reaction>
</comment>
<keyword evidence="6 7" id="KW-0819">tRNA processing</keyword>